<comment type="caution">
    <text evidence="1">The sequence shown here is derived from an EMBL/GenBank/DDBJ whole genome shotgun (WGS) entry which is preliminary data.</text>
</comment>
<evidence type="ECO:0000313" key="1">
    <source>
        <dbReference type="EMBL" id="CAI8055869.1"/>
    </source>
</evidence>
<dbReference type="EMBL" id="CASHTH010004314">
    <property type="protein sequence ID" value="CAI8055869.1"/>
    <property type="molecule type" value="Genomic_DNA"/>
</dbReference>
<keyword evidence="2" id="KW-1185">Reference proteome</keyword>
<organism evidence="1 2">
    <name type="scientific">Geodia barretti</name>
    <name type="common">Barrett's horny sponge</name>
    <dbReference type="NCBI Taxonomy" id="519541"/>
    <lineage>
        <taxon>Eukaryota</taxon>
        <taxon>Metazoa</taxon>
        <taxon>Porifera</taxon>
        <taxon>Demospongiae</taxon>
        <taxon>Heteroscleromorpha</taxon>
        <taxon>Tetractinellida</taxon>
        <taxon>Astrophorina</taxon>
        <taxon>Geodiidae</taxon>
        <taxon>Geodia</taxon>
    </lineage>
</organism>
<dbReference type="Proteomes" id="UP001174909">
    <property type="component" value="Unassembled WGS sequence"/>
</dbReference>
<gene>
    <name evidence="1" type="ORF">GBAR_LOCUS30460</name>
</gene>
<reference evidence="1" key="1">
    <citation type="submission" date="2023-03" db="EMBL/GenBank/DDBJ databases">
        <authorList>
            <person name="Steffen K."/>
            <person name="Cardenas P."/>
        </authorList>
    </citation>
    <scope>NUCLEOTIDE SEQUENCE</scope>
</reference>
<protein>
    <submittedName>
        <fullName evidence="1">Uncharacterized protein</fullName>
    </submittedName>
</protein>
<evidence type="ECO:0000313" key="2">
    <source>
        <dbReference type="Proteomes" id="UP001174909"/>
    </source>
</evidence>
<name>A0AA35XFT4_GEOBA</name>
<feature type="non-terminal residue" evidence="1">
    <location>
        <position position="63"/>
    </location>
</feature>
<dbReference type="AlphaFoldDB" id="A0AA35XFT4"/>
<sequence length="63" mass="7266">MFYACTLCVKHVVKTVFYRRHVSCIMAVILSIRLSRGTLKEFGLAPLMREISLSHQTLFSCMK</sequence>
<proteinExistence type="predicted"/>
<accession>A0AA35XFT4</accession>